<dbReference type="Proteomes" id="UP001217476">
    <property type="component" value="Chromosome"/>
</dbReference>
<organism evidence="2 3">
    <name type="scientific">Candidatus Devosia phytovorans</name>
    <dbReference type="NCBI Taxonomy" id="3121372"/>
    <lineage>
        <taxon>Bacteria</taxon>
        <taxon>Pseudomonadati</taxon>
        <taxon>Pseudomonadota</taxon>
        <taxon>Alphaproteobacteria</taxon>
        <taxon>Hyphomicrobiales</taxon>
        <taxon>Devosiaceae</taxon>
        <taxon>Devosia</taxon>
    </lineage>
</organism>
<keyword evidence="1" id="KW-0732">Signal</keyword>
<gene>
    <name evidence="2" type="ORF">P0Y65_14620</name>
</gene>
<feature type="signal peptide" evidence="1">
    <location>
        <begin position="1"/>
        <end position="20"/>
    </location>
</feature>
<accession>A0AAJ5VSN1</accession>
<evidence type="ECO:0008006" key="4">
    <source>
        <dbReference type="Google" id="ProtNLM"/>
    </source>
</evidence>
<evidence type="ECO:0000313" key="2">
    <source>
        <dbReference type="EMBL" id="WEK03421.1"/>
    </source>
</evidence>
<evidence type="ECO:0000313" key="3">
    <source>
        <dbReference type="Proteomes" id="UP001217476"/>
    </source>
</evidence>
<reference evidence="2" key="1">
    <citation type="submission" date="2023-03" db="EMBL/GenBank/DDBJ databases">
        <title>Andean soil-derived lignocellulolytic bacterial consortium as a source of novel taxa and putative plastic-active enzymes.</title>
        <authorList>
            <person name="Diaz-Garcia L."/>
            <person name="Chuvochina M."/>
            <person name="Feuerriegel G."/>
            <person name="Bunk B."/>
            <person name="Sproer C."/>
            <person name="Streit W.R."/>
            <person name="Rodriguez L.M."/>
            <person name="Overmann J."/>
            <person name="Jimenez D.J."/>
        </authorList>
    </citation>
    <scope>NUCLEOTIDE SEQUENCE</scope>
    <source>
        <strain evidence="2">MAG 4196</strain>
    </source>
</reference>
<proteinExistence type="predicted"/>
<name>A0AAJ5VSN1_9HYPH</name>
<sequence>MRTLSALLLSLTLATTPAMAQSDSGAPRTLLEAMDVSHPEATASAFVAAYSKSDYFAAAHLLTFDAKTGFQSAMMSREGVKLLFPRSPGTVGAAAVHTLDGPFMTEQTLDFAVFFDDVLYQAEITGVLPFKIRQDAEVTMTKSKAGAVATIDDGITLHLVQTRPGRWLVDRIELSPAGQGGRPW</sequence>
<dbReference type="AlphaFoldDB" id="A0AAJ5VSN1"/>
<evidence type="ECO:0000256" key="1">
    <source>
        <dbReference type="SAM" id="SignalP"/>
    </source>
</evidence>
<dbReference type="EMBL" id="CP119312">
    <property type="protein sequence ID" value="WEK03421.1"/>
    <property type="molecule type" value="Genomic_DNA"/>
</dbReference>
<feature type="chain" id="PRO_5042493825" description="DUF4440 domain-containing protein" evidence="1">
    <location>
        <begin position="21"/>
        <end position="184"/>
    </location>
</feature>
<protein>
    <recommendedName>
        <fullName evidence="4">DUF4440 domain-containing protein</fullName>
    </recommendedName>
</protein>